<feature type="domain" description="EamA" evidence="3">
    <location>
        <begin position="168"/>
        <end position="301"/>
    </location>
</feature>
<feature type="transmembrane region" description="Helical" evidence="2">
    <location>
        <begin position="83"/>
        <end position="101"/>
    </location>
</feature>
<evidence type="ECO:0000313" key="4">
    <source>
        <dbReference type="EMBL" id="QEU82497.1"/>
    </source>
</evidence>
<dbReference type="Gene3D" id="1.10.3730.20">
    <property type="match status" value="2"/>
</dbReference>
<name>A0A5P2V0C8_9ACTN</name>
<keyword evidence="2" id="KW-0812">Transmembrane</keyword>
<feature type="transmembrane region" description="Helical" evidence="2">
    <location>
        <begin position="230"/>
        <end position="251"/>
    </location>
</feature>
<dbReference type="Pfam" id="PF00892">
    <property type="entry name" value="EamA"/>
    <property type="match status" value="2"/>
</dbReference>
<feature type="transmembrane region" description="Helical" evidence="2">
    <location>
        <begin position="22"/>
        <end position="42"/>
    </location>
</feature>
<keyword evidence="2" id="KW-1133">Transmembrane helix</keyword>
<feature type="transmembrane region" description="Helical" evidence="2">
    <location>
        <begin position="164"/>
        <end position="184"/>
    </location>
</feature>
<dbReference type="SUPFAM" id="SSF103481">
    <property type="entry name" value="Multidrug resistance efflux transporter EmrE"/>
    <property type="match status" value="2"/>
</dbReference>
<feature type="transmembrane region" description="Helical" evidence="2">
    <location>
        <begin position="257"/>
        <end position="279"/>
    </location>
</feature>
<dbReference type="GO" id="GO:0016020">
    <property type="term" value="C:membrane"/>
    <property type="evidence" value="ECO:0007669"/>
    <property type="project" value="InterPro"/>
</dbReference>
<reference evidence="4 5" key="1">
    <citation type="submission" date="2017-09" db="EMBL/GenBank/DDBJ databases">
        <authorList>
            <person name="Lee N."/>
            <person name="Cho B.-K."/>
        </authorList>
    </citation>
    <scope>NUCLEOTIDE SEQUENCE [LARGE SCALE GENOMIC DNA]</scope>
    <source>
        <strain evidence="4 5">ATCC 27467</strain>
    </source>
</reference>
<dbReference type="KEGG" id="ssub:CP968_33360"/>
<feature type="transmembrane region" description="Helical" evidence="2">
    <location>
        <begin position="138"/>
        <end position="157"/>
    </location>
</feature>
<evidence type="ECO:0000259" key="3">
    <source>
        <dbReference type="Pfam" id="PF00892"/>
    </source>
</evidence>
<evidence type="ECO:0000256" key="1">
    <source>
        <dbReference type="ARBA" id="ARBA00007362"/>
    </source>
</evidence>
<accession>A0A5P2V0C8</accession>
<feature type="transmembrane region" description="Helical" evidence="2">
    <location>
        <begin position="196"/>
        <end position="218"/>
    </location>
</feature>
<dbReference type="InterPro" id="IPR037185">
    <property type="entry name" value="EmrE-like"/>
</dbReference>
<keyword evidence="2" id="KW-0472">Membrane</keyword>
<dbReference type="InterPro" id="IPR000620">
    <property type="entry name" value="EamA_dom"/>
</dbReference>
<dbReference type="EMBL" id="CP023701">
    <property type="protein sequence ID" value="QEU82497.1"/>
    <property type="molecule type" value="Genomic_DNA"/>
</dbReference>
<feature type="transmembrane region" description="Helical" evidence="2">
    <location>
        <begin position="54"/>
        <end position="77"/>
    </location>
</feature>
<gene>
    <name evidence="4" type="ORF">CP968_33360</name>
</gene>
<feature type="domain" description="EamA" evidence="3">
    <location>
        <begin position="32"/>
        <end position="154"/>
    </location>
</feature>
<evidence type="ECO:0000256" key="2">
    <source>
        <dbReference type="SAM" id="Phobius"/>
    </source>
</evidence>
<keyword evidence="5" id="KW-1185">Reference proteome</keyword>
<dbReference type="Proteomes" id="UP000326831">
    <property type="component" value="Chromosome"/>
</dbReference>
<evidence type="ECO:0000313" key="5">
    <source>
        <dbReference type="Proteomes" id="UP000326831"/>
    </source>
</evidence>
<sequence>MAATPWAGRRAGSVSARVREPFVTGGAAVPAVVLASAVLHAVWNALTHGLRDKLAGFTLISLASAGCGAVLVCFAPLPDRAAWPYIAVSAALQVAYQLLLLRAYQLGDFGQMYPTARGTSPVVVALVSTAFLGHSLPVGQAFGIAVISCGLAGLALADGLPGRAQLPALAAALGTGVMIASYTLVDGSGVRVSGSVFGYIAWLFLCQGLVLPLIAWARRGRALLTALRPLCGRGLAGGLLSLLAYGLVVWAQSRGSLSTIAALRETSIVFGALIGAVVFRERLGRRRITASAAVLAGIAVLQLTGR</sequence>
<organism evidence="4 5">
    <name type="scientific">Streptomyces subrutilus</name>
    <dbReference type="NCBI Taxonomy" id="36818"/>
    <lineage>
        <taxon>Bacteria</taxon>
        <taxon>Bacillati</taxon>
        <taxon>Actinomycetota</taxon>
        <taxon>Actinomycetes</taxon>
        <taxon>Kitasatosporales</taxon>
        <taxon>Streptomycetaceae</taxon>
        <taxon>Streptomyces</taxon>
    </lineage>
</organism>
<protein>
    <submittedName>
        <fullName evidence="4">EamA family transporter</fullName>
    </submittedName>
</protein>
<comment type="similarity">
    <text evidence="1">Belongs to the EamA transporter family.</text>
</comment>
<dbReference type="OrthoDB" id="9783707at2"/>
<dbReference type="AlphaFoldDB" id="A0A5P2V0C8"/>
<proteinExistence type="inferred from homology"/>